<feature type="transmembrane region" description="Helical" evidence="1">
    <location>
        <begin position="74"/>
        <end position="95"/>
    </location>
</feature>
<feature type="transmembrane region" description="Helical" evidence="1">
    <location>
        <begin position="283"/>
        <end position="304"/>
    </location>
</feature>
<dbReference type="InterPro" id="IPR026505">
    <property type="entry name" value="Solute_c_fam_35_mem_F3/F4"/>
</dbReference>
<reference evidence="4" key="1">
    <citation type="submission" date="2015-08" db="UniProtKB">
        <authorList>
            <consortium name="WormBaseParasite"/>
        </authorList>
    </citation>
    <scope>IDENTIFICATION</scope>
</reference>
<dbReference type="AlphaFoldDB" id="A0A0K0DZS5"/>
<feature type="domain" description="EamA" evidence="2">
    <location>
        <begin position="38"/>
        <end position="199"/>
    </location>
</feature>
<dbReference type="WBParaSite" id="TCONS_00012565.p1">
    <property type="protein sequence ID" value="TCONS_00012565.p1"/>
    <property type="gene ID" value="XLOC_008225"/>
</dbReference>
<dbReference type="Gene3D" id="1.10.3730.20">
    <property type="match status" value="1"/>
</dbReference>
<dbReference type="InterPro" id="IPR037185">
    <property type="entry name" value="EmrE-like"/>
</dbReference>
<dbReference type="PANTHER" id="PTHR19346">
    <property type="entry name" value="SUGAR PHOSPHATE TRANSPORTER DOMAIN-CONTAINING PROTEIN"/>
    <property type="match status" value="1"/>
</dbReference>
<feature type="transmembrane region" description="Helical" evidence="1">
    <location>
        <begin position="339"/>
        <end position="361"/>
    </location>
</feature>
<feature type="transmembrane region" description="Helical" evidence="1">
    <location>
        <begin position="152"/>
        <end position="176"/>
    </location>
</feature>
<sequence length="376" mass="42889">MTNNTLNDTLNNEDTKNSMNTNDYRYSNLRSLTSQVLLSILVIMAVAICWTGGTQFSKSALIIDPNHFYAPYTMTWLSTNFMILCYPIYLIYILIRNNNDIEYLKSCHNEALRIYQVYTNKSKLLQYFMFTSLFLIFWIGANYCYSMSLVYVVASITTSISSANTAIVLILSWILLKDKFNFYQIISIGCAVSGVVIISLDKSASPNLSFWEHFLGILLALLSAAFSATYKVFFKKILGNANLGQVSIFMTGLGFMNLFINIIPCIFLIFFKKEKIEISFVPWLPLIGSSLLSLLFNFLINFGIALLHPLVISIGMLMGIPLNIIVDVLFRNLHIEQDFLIGGSLILLSFILIVFPLDIFLKEYFTKWRNNRNKNV</sequence>
<dbReference type="SUPFAM" id="SSF103481">
    <property type="entry name" value="Multidrug resistance efflux transporter EmrE"/>
    <property type="match status" value="2"/>
</dbReference>
<dbReference type="InterPro" id="IPR000620">
    <property type="entry name" value="EamA_dom"/>
</dbReference>
<dbReference type="Proteomes" id="UP000035681">
    <property type="component" value="Unplaced"/>
</dbReference>
<evidence type="ECO:0000313" key="5">
    <source>
        <dbReference type="WBParaSite" id="TCONS_00012565.p1"/>
    </source>
</evidence>
<keyword evidence="1" id="KW-0472">Membrane</keyword>
<accession>A0A0K0DZS5</accession>
<proteinExistence type="predicted"/>
<keyword evidence="3" id="KW-1185">Reference proteome</keyword>
<protein>
    <submittedName>
        <fullName evidence="4 5">EamA domain-containing protein</fullName>
    </submittedName>
</protein>
<dbReference type="Pfam" id="PF00892">
    <property type="entry name" value="EamA"/>
    <property type="match status" value="1"/>
</dbReference>
<feature type="transmembrane region" description="Helical" evidence="1">
    <location>
        <begin position="182"/>
        <end position="201"/>
    </location>
</feature>
<evidence type="ECO:0000313" key="3">
    <source>
        <dbReference type="Proteomes" id="UP000035681"/>
    </source>
</evidence>
<feature type="transmembrane region" description="Helical" evidence="1">
    <location>
        <begin position="310"/>
        <end position="330"/>
    </location>
</feature>
<keyword evidence="1" id="KW-1133">Transmembrane helix</keyword>
<feature type="transmembrane region" description="Helical" evidence="1">
    <location>
        <begin position="213"/>
        <end position="234"/>
    </location>
</feature>
<evidence type="ECO:0000313" key="4">
    <source>
        <dbReference type="WBParaSite" id="SSTP_0000273600.1"/>
    </source>
</evidence>
<dbReference type="WBParaSite" id="SSTP_0000273600.1">
    <property type="protein sequence ID" value="SSTP_0000273600.1"/>
    <property type="gene ID" value="SSTP_0000273600"/>
</dbReference>
<evidence type="ECO:0000259" key="2">
    <source>
        <dbReference type="Pfam" id="PF00892"/>
    </source>
</evidence>
<name>A0A0K0DZS5_STRER</name>
<feature type="transmembrane region" description="Helical" evidence="1">
    <location>
        <begin position="124"/>
        <end position="145"/>
    </location>
</feature>
<evidence type="ECO:0000256" key="1">
    <source>
        <dbReference type="SAM" id="Phobius"/>
    </source>
</evidence>
<dbReference type="PANTHER" id="PTHR19346:SF4">
    <property type="entry name" value="SUGAR PHOSPHATE TRANSPORTER DOMAIN-CONTAINING PROTEIN"/>
    <property type="match status" value="1"/>
</dbReference>
<keyword evidence="1" id="KW-0812">Transmembrane</keyword>
<dbReference type="GO" id="GO:0016020">
    <property type="term" value="C:membrane"/>
    <property type="evidence" value="ECO:0007669"/>
    <property type="project" value="InterPro"/>
</dbReference>
<feature type="transmembrane region" description="Helical" evidence="1">
    <location>
        <begin position="32"/>
        <end position="53"/>
    </location>
</feature>
<feature type="transmembrane region" description="Helical" evidence="1">
    <location>
        <begin position="246"/>
        <end position="271"/>
    </location>
</feature>
<organism evidence="4">
    <name type="scientific">Strongyloides stercoralis</name>
    <name type="common">Threadworm</name>
    <dbReference type="NCBI Taxonomy" id="6248"/>
    <lineage>
        <taxon>Eukaryota</taxon>
        <taxon>Metazoa</taxon>
        <taxon>Ecdysozoa</taxon>
        <taxon>Nematoda</taxon>
        <taxon>Chromadorea</taxon>
        <taxon>Rhabditida</taxon>
        <taxon>Tylenchina</taxon>
        <taxon>Panagrolaimomorpha</taxon>
        <taxon>Strongyloidoidea</taxon>
        <taxon>Strongyloididae</taxon>
        <taxon>Strongyloides</taxon>
    </lineage>
</organism>